<feature type="transmembrane region" description="Helical" evidence="8">
    <location>
        <begin position="43"/>
        <end position="70"/>
    </location>
</feature>
<keyword evidence="2 8" id="KW-0812">Transmembrane</keyword>
<evidence type="ECO:0000256" key="4">
    <source>
        <dbReference type="ARBA" id="ARBA00023136"/>
    </source>
</evidence>
<dbReference type="Pfam" id="PF01490">
    <property type="entry name" value="Aa_trans"/>
    <property type="match status" value="1"/>
</dbReference>
<keyword evidence="3 8" id="KW-1133">Transmembrane helix</keyword>
<dbReference type="Proteomes" id="UP001152803">
    <property type="component" value="Unassembled WGS sequence"/>
</dbReference>
<evidence type="ECO:0000313" key="11">
    <source>
        <dbReference type="Proteomes" id="UP001152803"/>
    </source>
</evidence>
<evidence type="ECO:0000256" key="8">
    <source>
        <dbReference type="SAM" id="Phobius"/>
    </source>
</evidence>
<dbReference type="GO" id="GO:0016020">
    <property type="term" value="C:membrane"/>
    <property type="evidence" value="ECO:0007669"/>
    <property type="project" value="UniProtKB-SubCell"/>
</dbReference>
<evidence type="ECO:0000256" key="3">
    <source>
        <dbReference type="ARBA" id="ARBA00022989"/>
    </source>
</evidence>
<evidence type="ECO:0000313" key="10">
    <source>
        <dbReference type="EMBL" id="KAJ8254492.1"/>
    </source>
</evidence>
<accession>A0A9Q1D186</accession>
<evidence type="ECO:0000256" key="2">
    <source>
        <dbReference type="ARBA" id="ARBA00022692"/>
    </source>
</evidence>
<evidence type="ECO:0000256" key="7">
    <source>
        <dbReference type="SAM" id="MobiDB-lite"/>
    </source>
</evidence>
<dbReference type="EMBL" id="JAFJMO010000016">
    <property type="protein sequence ID" value="KAJ8254492.1"/>
    <property type="molecule type" value="Genomic_DNA"/>
</dbReference>
<dbReference type="OrthoDB" id="294541at2759"/>
<evidence type="ECO:0000256" key="6">
    <source>
        <dbReference type="ARBA" id="ARBA00038166"/>
    </source>
</evidence>
<proteinExistence type="inferred from homology"/>
<feature type="domain" description="Amino acid transporter transmembrane" evidence="9">
    <location>
        <begin position="19"/>
        <end position="67"/>
    </location>
</feature>
<comment type="caution">
    <text evidence="10">The sequence shown here is derived from an EMBL/GenBank/DDBJ whole genome shotgun (WGS) entry which is preliminary data.</text>
</comment>
<dbReference type="PANTHER" id="PTHR16189:SF0">
    <property type="entry name" value="TRANSMEMBRANE PROTEIN 104"/>
    <property type="match status" value="1"/>
</dbReference>
<dbReference type="PANTHER" id="PTHR16189">
    <property type="entry name" value="TRANSMEMBRANE PROTEIN 104-RELATED"/>
    <property type="match status" value="1"/>
</dbReference>
<feature type="region of interest" description="Disordered" evidence="7">
    <location>
        <begin position="176"/>
        <end position="249"/>
    </location>
</feature>
<name>A0A9Q1D186_CONCO</name>
<feature type="compositionally biased region" description="Low complexity" evidence="7">
    <location>
        <begin position="227"/>
        <end position="241"/>
    </location>
</feature>
<keyword evidence="4 8" id="KW-0472">Membrane</keyword>
<protein>
    <recommendedName>
        <fullName evidence="9">Amino acid transporter transmembrane domain-containing protein</fullName>
    </recommendedName>
</protein>
<evidence type="ECO:0000256" key="1">
    <source>
        <dbReference type="ARBA" id="ARBA00004141"/>
    </source>
</evidence>
<reference evidence="10" key="1">
    <citation type="journal article" date="2023" name="Science">
        <title>Genome structures resolve the early diversification of teleost fishes.</title>
        <authorList>
            <person name="Parey E."/>
            <person name="Louis A."/>
            <person name="Montfort J."/>
            <person name="Bouchez O."/>
            <person name="Roques C."/>
            <person name="Iampietro C."/>
            <person name="Lluch J."/>
            <person name="Castinel A."/>
            <person name="Donnadieu C."/>
            <person name="Desvignes T."/>
            <person name="Floi Bucao C."/>
            <person name="Jouanno E."/>
            <person name="Wen M."/>
            <person name="Mejri S."/>
            <person name="Dirks R."/>
            <person name="Jansen H."/>
            <person name="Henkel C."/>
            <person name="Chen W.J."/>
            <person name="Zahm M."/>
            <person name="Cabau C."/>
            <person name="Klopp C."/>
            <person name="Thompson A.W."/>
            <person name="Robinson-Rechavi M."/>
            <person name="Braasch I."/>
            <person name="Lecointre G."/>
            <person name="Bobe J."/>
            <person name="Postlethwait J.H."/>
            <person name="Berthelot C."/>
            <person name="Roest Crollius H."/>
            <person name="Guiguen Y."/>
        </authorList>
    </citation>
    <scope>NUCLEOTIDE SEQUENCE</scope>
    <source>
        <strain evidence="10">Concon-B</strain>
    </source>
</reference>
<evidence type="ECO:0000256" key="5">
    <source>
        <dbReference type="ARBA" id="ARBA00023180"/>
    </source>
</evidence>
<dbReference type="AlphaFoldDB" id="A0A9Q1D186"/>
<sequence>MAGGITEMGEPYSPYVGLVYMFNLIVGTGALTMPKAFATAGWAVSLALICILAFMSYMTTTFVIEAMAAANAQLRWKRREQEAVKDSDSSDYSDDEVIVRGRSEPLEARPILSVQRGGSSPDQFDIVERVEMGQMASCSLTKRSPHARGAVAFPGHRVEPSSRARGSAPRDVIGALSDARGGPRVCPRHGWRGAGVDPPGGGRGWGAWPMSRCHPASPEPRTGAEWAEQAARQRGPRGQRAVESPSQTP</sequence>
<comment type="similarity">
    <text evidence="6">Belongs to the TMEM104 family.</text>
</comment>
<keyword evidence="5" id="KW-0325">Glycoprotein</keyword>
<evidence type="ECO:0000259" key="9">
    <source>
        <dbReference type="Pfam" id="PF01490"/>
    </source>
</evidence>
<feature type="transmembrane region" description="Helical" evidence="8">
    <location>
        <begin position="12"/>
        <end position="31"/>
    </location>
</feature>
<organism evidence="10 11">
    <name type="scientific">Conger conger</name>
    <name type="common">Conger eel</name>
    <name type="synonym">Muraena conger</name>
    <dbReference type="NCBI Taxonomy" id="82655"/>
    <lineage>
        <taxon>Eukaryota</taxon>
        <taxon>Metazoa</taxon>
        <taxon>Chordata</taxon>
        <taxon>Craniata</taxon>
        <taxon>Vertebrata</taxon>
        <taxon>Euteleostomi</taxon>
        <taxon>Actinopterygii</taxon>
        <taxon>Neopterygii</taxon>
        <taxon>Teleostei</taxon>
        <taxon>Anguilliformes</taxon>
        <taxon>Congridae</taxon>
        <taxon>Conger</taxon>
    </lineage>
</organism>
<comment type="subcellular location">
    <subcellularLocation>
        <location evidence="1">Membrane</location>
        <topology evidence="1">Multi-pass membrane protein</topology>
    </subcellularLocation>
</comment>
<dbReference type="InterPro" id="IPR013057">
    <property type="entry name" value="AA_transpt_TM"/>
</dbReference>
<gene>
    <name evidence="10" type="ORF">COCON_G00211040</name>
</gene>
<keyword evidence="11" id="KW-1185">Reference proteome</keyword>